<dbReference type="PIR" id="T44851">
    <property type="entry name" value="T44851"/>
</dbReference>
<dbReference type="Pfam" id="PF03453">
    <property type="entry name" value="MoeA_N"/>
    <property type="match status" value="1"/>
</dbReference>
<comment type="cofactor">
    <cofactor evidence="5">
        <name>Mg(2+)</name>
        <dbReference type="ChEBI" id="CHEBI:18420"/>
    </cofactor>
</comment>
<dbReference type="NCBIfam" id="NF045515">
    <property type="entry name" value="Glp_gephyrin"/>
    <property type="match status" value="1"/>
</dbReference>
<reference evidence="8" key="2">
    <citation type="submission" date="1999-02" db="EMBL/GenBank/DDBJ databases">
        <authorList>
            <person name="Brandsch R."/>
        </authorList>
    </citation>
    <scope>NUCLEOTIDE SEQUENCE</scope>
    <source>
        <plasmid evidence="8">pAO1</plasmid>
    </source>
</reference>
<dbReference type="SUPFAM" id="SSF63867">
    <property type="entry name" value="MoeA C-terminal domain-like"/>
    <property type="match status" value="1"/>
</dbReference>
<dbReference type="GO" id="GO:0061599">
    <property type="term" value="F:molybdopterin molybdotransferase activity"/>
    <property type="evidence" value="ECO:0007669"/>
    <property type="project" value="UniProtKB-UniRule"/>
</dbReference>
<dbReference type="Pfam" id="PF00994">
    <property type="entry name" value="MoCF_biosynth"/>
    <property type="match status" value="1"/>
</dbReference>
<comment type="catalytic activity">
    <reaction evidence="4">
        <text>adenylyl-molybdopterin + molybdate = Mo-molybdopterin + AMP + H(+)</text>
        <dbReference type="Rhea" id="RHEA:35047"/>
        <dbReference type="ChEBI" id="CHEBI:15378"/>
        <dbReference type="ChEBI" id="CHEBI:36264"/>
        <dbReference type="ChEBI" id="CHEBI:62727"/>
        <dbReference type="ChEBI" id="CHEBI:71302"/>
        <dbReference type="ChEBI" id="CHEBI:456215"/>
        <dbReference type="EC" id="2.10.1.1"/>
    </reaction>
</comment>
<geneLocation type="plasmid" evidence="8">
    <name>pAO1</name>
</geneLocation>
<evidence type="ECO:0000259" key="7">
    <source>
        <dbReference type="SMART" id="SM00852"/>
    </source>
</evidence>
<dbReference type="GO" id="GO:0005829">
    <property type="term" value="C:cytosol"/>
    <property type="evidence" value="ECO:0007669"/>
    <property type="project" value="TreeGrafter"/>
</dbReference>
<evidence type="ECO:0000256" key="4">
    <source>
        <dbReference type="ARBA" id="ARBA00047317"/>
    </source>
</evidence>
<feature type="region of interest" description="Disordered" evidence="6">
    <location>
        <begin position="1"/>
        <end position="29"/>
    </location>
</feature>
<dbReference type="Gene3D" id="3.40.980.10">
    <property type="entry name" value="MoaB/Mog-like domain"/>
    <property type="match status" value="1"/>
</dbReference>
<evidence type="ECO:0000256" key="5">
    <source>
        <dbReference type="RuleBase" id="RU365090"/>
    </source>
</evidence>
<feature type="domain" description="MoaB/Mog" evidence="7">
    <location>
        <begin position="213"/>
        <end position="349"/>
    </location>
</feature>
<organism evidence="8">
    <name type="scientific">Paenarthrobacter nicotinovorans</name>
    <name type="common">Arthrobacter nicotinovorans</name>
    <dbReference type="NCBI Taxonomy" id="29320"/>
    <lineage>
        <taxon>Bacteria</taxon>
        <taxon>Bacillati</taxon>
        <taxon>Actinomycetota</taxon>
        <taxon>Actinomycetes</taxon>
        <taxon>Micrococcales</taxon>
        <taxon>Micrococcaceae</taxon>
        <taxon>Paenarthrobacter</taxon>
    </lineage>
</organism>
<dbReference type="InterPro" id="IPR005110">
    <property type="entry name" value="MoeA_linker/N"/>
</dbReference>
<keyword evidence="5" id="KW-0501">Molybdenum cofactor biosynthesis</keyword>
<accession>O31226</accession>
<comment type="pathway">
    <text evidence="5">Cofactor biosynthesis; molybdopterin biosynthesis.</text>
</comment>
<dbReference type="GO" id="GO:0006777">
    <property type="term" value="P:Mo-molybdopterin cofactor biosynthetic process"/>
    <property type="evidence" value="ECO:0007669"/>
    <property type="project" value="UniProtKB-UniRule"/>
</dbReference>
<keyword evidence="5" id="KW-0460">Magnesium</keyword>
<evidence type="ECO:0000313" key="8">
    <source>
        <dbReference type="EMBL" id="CAA71780.2"/>
    </source>
</evidence>
<dbReference type="EMBL" id="Y10817">
    <property type="protein sequence ID" value="CAA71780.2"/>
    <property type="molecule type" value="Genomic_DNA"/>
</dbReference>
<dbReference type="InterPro" id="IPR038987">
    <property type="entry name" value="MoeA-like"/>
</dbReference>
<proteinExistence type="inferred from homology"/>
<dbReference type="PANTHER" id="PTHR10192">
    <property type="entry name" value="MOLYBDOPTERIN BIOSYNTHESIS PROTEIN"/>
    <property type="match status" value="1"/>
</dbReference>
<dbReference type="SUPFAM" id="SSF63882">
    <property type="entry name" value="MoeA N-terminal region -like"/>
    <property type="match status" value="1"/>
</dbReference>
<comment type="similarity">
    <text evidence="2 5">Belongs to the MoeA family.</text>
</comment>
<evidence type="ECO:0000256" key="3">
    <source>
        <dbReference type="ARBA" id="ARBA00022505"/>
    </source>
</evidence>
<dbReference type="Gene3D" id="2.170.190.11">
    <property type="entry name" value="Molybdopterin biosynthesis moea protein, domain 3"/>
    <property type="match status" value="1"/>
</dbReference>
<dbReference type="Gene3D" id="2.40.340.10">
    <property type="entry name" value="MoeA, C-terminal, domain IV"/>
    <property type="match status" value="1"/>
</dbReference>
<dbReference type="PANTHER" id="PTHR10192:SF5">
    <property type="entry name" value="GEPHYRIN"/>
    <property type="match status" value="1"/>
</dbReference>
<evidence type="ECO:0000256" key="6">
    <source>
        <dbReference type="SAM" id="MobiDB-lite"/>
    </source>
</evidence>
<keyword evidence="3 5" id="KW-0500">Molybdenum</keyword>
<dbReference type="SUPFAM" id="SSF53218">
    <property type="entry name" value="Molybdenum cofactor biosynthesis proteins"/>
    <property type="match status" value="1"/>
</dbReference>
<dbReference type="CDD" id="cd00887">
    <property type="entry name" value="MoeA"/>
    <property type="match status" value="1"/>
</dbReference>
<dbReference type="UniPathway" id="UPA00344"/>
<name>O31226_PAENI</name>
<keyword evidence="8" id="KW-0614">Plasmid</keyword>
<protein>
    <recommendedName>
        <fullName evidence="5">Molybdopterin molybdenumtransferase</fullName>
        <ecNumber evidence="5">2.10.1.1</ecNumber>
    </recommendedName>
</protein>
<comment type="function">
    <text evidence="1 5">Catalyzes the insertion of molybdate into adenylated molybdopterin with the concomitant release of AMP.</text>
</comment>
<keyword evidence="5" id="KW-0808">Transferase</keyword>
<dbReference type="InterPro" id="IPR036135">
    <property type="entry name" value="MoeA_linker/N_sf"/>
</dbReference>
<dbReference type="GO" id="GO:0046872">
    <property type="term" value="F:metal ion binding"/>
    <property type="evidence" value="ECO:0007669"/>
    <property type="project" value="UniProtKB-UniRule"/>
</dbReference>
<evidence type="ECO:0000256" key="1">
    <source>
        <dbReference type="ARBA" id="ARBA00002901"/>
    </source>
</evidence>
<reference evidence="8" key="1">
    <citation type="journal article" date="1997" name="Eur. J. Biochem.">
        <title>Molybdate-uptake genes and molybdopterin-biosynthesis genes on a bacterial plasmid: characterization of MoeA as a filament-forming protein with adenosinetriphosphatase activity.</title>
        <authorList>
            <person name="Menendez C."/>
            <person name="Otto A."/>
            <person name="Igloi G."/>
            <person name="Nick P."/>
            <person name="Brandsch R."/>
            <person name="Schubach B."/>
            <person name="Bottcher B."/>
            <person name="Brandsch R."/>
        </authorList>
    </citation>
    <scope>NUCLEOTIDE SEQUENCE</scope>
    <source>
        <plasmid evidence="8">pAO1</plasmid>
    </source>
</reference>
<keyword evidence="5" id="KW-0479">Metal-binding</keyword>
<evidence type="ECO:0000256" key="2">
    <source>
        <dbReference type="ARBA" id="ARBA00010763"/>
    </source>
</evidence>
<dbReference type="AlphaFoldDB" id="O31226"/>
<dbReference type="InterPro" id="IPR036688">
    <property type="entry name" value="MoeA_C_domain_IV_sf"/>
</dbReference>
<dbReference type="InterPro" id="IPR001453">
    <property type="entry name" value="MoaB/Mog_dom"/>
</dbReference>
<dbReference type="NCBIfam" id="TIGR00177">
    <property type="entry name" value="molyb_syn"/>
    <property type="match status" value="1"/>
</dbReference>
<gene>
    <name evidence="8" type="primary">moeA</name>
</gene>
<sequence>MQRQEEQLTGLAGNRSGLGTIGKSLPEHEHRSVSVHRQAIRDVLFPLLTPPRVERIPLMQAMGRGLAETIHAPTNLPPFTNSQMDGYAVRSRDTAGGQGGLRVAAPIPAGAVPAPLVGGTAAQIMTGALIPDGADAVVPVERAVPNHFPPPGLDRTVRLPEIAAGTYIRSAGSDIATGECALSAGTVLGPRQLGLLAALGITEVVVNQKLTVLLATTGDEVLEPGEKLALGKIYDANNTLLQSSMLQAGLNVIRAGIVKDEPGALSKLLRSHTAHVDLIVTSGGVSAGAYEPVRQAMIDHDVEFSHVAIQPGGPQGVGTFEGIPVLAFPGNPVSCFVSFEMFLRPLLSEMFASAHTSTLLPRPPFASPDVTPKKAPGFRRGVLSADGTIRLEGGEGSHLLGALARSNVLVHIPRGNFGTGQGIGSGGMAV</sequence>
<dbReference type="EC" id="2.10.1.1" evidence="5"/>
<dbReference type="SMART" id="SM00852">
    <property type="entry name" value="MoCF_biosynth"/>
    <property type="match status" value="1"/>
</dbReference>
<dbReference type="InterPro" id="IPR036425">
    <property type="entry name" value="MoaB/Mog-like_dom_sf"/>
</dbReference>
<dbReference type="Gene3D" id="3.90.105.10">
    <property type="entry name" value="Molybdopterin biosynthesis moea protein, domain 2"/>
    <property type="match status" value="1"/>
</dbReference>